<dbReference type="HOGENOM" id="CLU_154558_8_0_11"/>
<gene>
    <name evidence="1" type="ORF">HMPREF0762_01022</name>
</gene>
<dbReference type="eggNOG" id="COG3077">
    <property type="taxonomic scope" value="Bacteria"/>
</dbReference>
<name>D0WGR9_SLAES</name>
<dbReference type="EMBL" id="ACUX02000006">
    <property type="protein sequence ID" value="EEZ61681.1"/>
    <property type="molecule type" value="Genomic_DNA"/>
</dbReference>
<dbReference type="NCBIfam" id="TIGR02384">
    <property type="entry name" value="RelB_DinJ"/>
    <property type="match status" value="1"/>
</dbReference>
<sequence length="97" mass="10965">MRMSRDSVVHVRIDADQKEEAEKIFKNLGTSLSEAIRIFIAESIKQHGLPFRPTYSAGKGGMEAQGILKAYGSDIDREAERESWIRSLGAKHETFNR</sequence>
<accession>D0WGR9</accession>
<dbReference type="Proteomes" id="UP000006001">
    <property type="component" value="Unassembled WGS sequence"/>
</dbReference>
<protein>
    <submittedName>
        <fullName evidence="1">Addiction module antitoxin, RelB/DinJ family</fullName>
    </submittedName>
</protein>
<evidence type="ECO:0000313" key="1">
    <source>
        <dbReference type="EMBL" id="EEZ61681.1"/>
    </source>
</evidence>
<dbReference type="Pfam" id="PF04221">
    <property type="entry name" value="RelB"/>
    <property type="match status" value="1"/>
</dbReference>
<evidence type="ECO:0000313" key="2">
    <source>
        <dbReference type="Proteomes" id="UP000006001"/>
    </source>
</evidence>
<proteinExistence type="predicted"/>
<dbReference type="OrthoDB" id="3174560at2"/>
<dbReference type="InterPro" id="IPR007337">
    <property type="entry name" value="RelB/DinJ"/>
</dbReference>
<dbReference type="InterPro" id="IPR013321">
    <property type="entry name" value="Arc_rbn_hlx_hlx"/>
</dbReference>
<keyword evidence="2" id="KW-1185">Reference proteome</keyword>
<dbReference type="STRING" id="649764.HMPREF0762_01022"/>
<organism evidence="1 2">
    <name type="scientific">Slackia exigua (strain ATCC 700122 / DSM 15923 / CIP 105133 / JCM 11022 / KCTC 5966 / S-7)</name>
    <dbReference type="NCBI Taxonomy" id="649764"/>
    <lineage>
        <taxon>Bacteria</taxon>
        <taxon>Bacillati</taxon>
        <taxon>Actinomycetota</taxon>
        <taxon>Coriobacteriia</taxon>
        <taxon>Eggerthellales</taxon>
        <taxon>Eggerthellaceae</taxon>
        <taxon>Slackia</taxon>
    </lineage>
</organism>
<dbReference type="AlphaFoldDB" id="D0WGR9"/>
<dbReference type="Gene3D" id="1.10.1220.10">
    <property type="entry name" value="Met repressor-like"/>
    <property type="match status" value="1"/>
</dbReference>
<reference evidence="1" key="1">
    <citation type="submission" date="2009-10" db="EMBL/GenBank/DDBJ databases">
        <authorList>
            <person name="Weinstock G."/>
            <person name="Sodergren E."/>
            <person name="Clifton S."/>
            <person name="Fulton L."/>
            <person name="Fulton B."/>
            <person name="Courtney L."/>
            <person name="Fronick C."/>
            <person name="Harrison M."/>
            <person name="Strong C."/>
            <person name="Farmer C."/>
            <person name="Delahaunty K."/>
            <person name="Markovic C."/>
            <person name="Hall O."/>
            <person name="Minx P."/>
            <person name="Tomlinson C."/>
            <person name="Mitreva M."/>
            <person name="Nelson J."/>
            <person name="Hou S."/>
            <person name="Wollam A."/>
            <person name="Pepin K.H."/>
            <person name="Johnson M."/>
            <person name="Bhonagiri V."/>
            <person name="Nash W.E."/>
            <person name="Warren W."/>
            <person name="Chinwalla A."/>
            <person name="Mardis E.R."/>
            <person name="Wilson R.K."/>
        </authorList>
    </citation>
    <scope>NUCLEOTIDE SEQUENCE [LARGE SCALE GENOMIC DNA]</scope>
    <source>
        <strain evidence="1">ATCC 700122</strain>
    </source>
</reference>
<comment type="caution">
    <text evidence="1">The sequence shown here is derived from an EMBL/GenBank/DDBJ whole genome shotgun (WGS) entry which is preliminary data.</text>
</comment>
<dbReference type="GO" id="GO:0006355">
    <property type="term" value="P:regulation of DNA-templated transcription"/>
    <property type="evidence" value="ECO:0007669"/>
    <property type="project" value="InterPro"/>
</dbReference>